<dbReference type="VEuPathDB" id="FungiDB:I303_01545"/>
<dbReference type="RefSeq" id="XP_018265185.1">
    <property type="nucleotide sequence ID" value="XM_018404904.1"/>
</dbReference>
<dbReference type="OrthoDB" id="891726at2759"/>
<gene>
    <name evidence="2" type="ORF">I303_01545</name>
    <name evidence="3" type="ORF">I303_102314</name>
</gene>
<dbReference type="KEGG" id="kdj:28965244"/>
<dbReference type="PANTHER" id="PTHR33321:SF12">
    <property type="entry name" value="PLANT BASIC SECRETORY PROTEIN (BSP) FAMILY PROTEIN"/>
    <property type="match status" value="1"/>
</dbReference>
<feature type="region of interest" description="Disordered" evidence="1">
    <location>
        <begin position="277"/>
        <end position="346"/>
    </location>
</feature>
<keyword evidence="4" id="KW-1185">Reference proteome</keyword>
<feature type="compositionally biased region" description="Low complexity" evidence="1">
    <location>
        <begin position="285"/>
        <end position="297"/>
    </location>
</feature>
<organism evidence="2">
    <name type="scientific">Kwoniella dejecticola CBS 10117</name>
    <dbReference type="NCBI Taxonomy" id="1296121"/>
    <lineage>
        <taxon>Eukaryota</taxon>
        <taxon>Fungi</taxon>
        <taxon>Dikarya</taxon>
        <taxon>Basidiomycota</taxon>
        <taxon>Agaricomycotina</taxon>
        <taxon>Tremellomycetes</taxon>
        <taxon>Tremellales</taxon>
        <taxon>Cryptococcaceae</taxon>
        <taxon>Kwoniella</taxon>
    </lineage>
</organism>
<feature type="compositionally biased region" description="Low complexity" evidence="1">
    <location>
        <begin position="21"/>
        <end position="41"/>
    </location>
</feature>
<feature type="region of interest" description="Disordered" evidence="1">
    <location>
        <begin position="1"/>
        <end position="59"/>
    </location>
</feature>
<dbReference type="STRING" id="1296121.A0A1A6ABB5"/>
<dbReference type="AlphaFoldDB" id="A0A1A6ABB5"/>
<dbReference type="InterPro" id="IPR007541">
    <property type="entry name" value="Uncharacterised_BSP"/>
</dbReference>
<evidence type="ECO:0000256" key="1">
    <source>
        <dbReference type="SAM" id="MobiDB-lite"/>
    </source>
</evidence>
<reference evidence="3" key="3">
    <citation type="submission" date="2024-02" db="EMBL/GenBank/DDBJ databases">
        <title>Comparative genomics of Cryptococcus and Kwoniella reveals pathogenesis evolution and contrasting modes of karyotype evolution via chromosome fusion or intercentromeric recombination.</title>
        <authorList>
            <person name="Coelho M.A."/>
            <person name="David-Palma M."/>
            <person name="Shea T."/>
            <person name="Bowers K."/>
            <person name="McGinley-Smith S."/>
            <person name="Mohammad A.W."/>
            <person name="Gnirke A."/>
            <person name="Yurkov A.M."/>
            <person name="Nowrousian M."/>
            <person name="Sun S."/>
            <person name="Cuomo C.A."/>
            <person name="Heitman J."/>
        </authorList>
    </citation>
    <scope>NUCLEOTIDE SEQUENCE</scope>
    <source>
        <strain evidence="3">CBS 10117</strain>
    </source>
</reference>
<dbReference type="Pfam" id="PF04450">
    <property type="entry name" value="BSP"/>
    <property type="match status" value="1"/>
</dbReference>
<dbReference type="Proteomes" id="UP000078595">
    <property type="component" value="Chromosome 2"/>
</dbReference>
<dbReference type="EMBL" id="CP144531">
    <property type="protein sequence ID" value="WWC59752.1"/>
    <property type="molecule type" value="Genomic_DNA"/>
</dbReference>
<sequence length="388" mass="43550">MPSIPSFSFLKPRSKPNSPQPVTTYYLSSPSSPVSTSSSAQHHYHSHYPLRPIPPPEGPQAIPRHTLIFSFTHPHPSTSDATAFFLECIPDPIGFLYHSASFISRFLILNEHPGNPRDPGKIEPDIEWRHQLIALELEDKDGLAATSGGRIGVSLKWVEGVFKDVKNGVRSIESATKEFKGVLLHELVHTIQHDGCSTTPGWLIESIADYVRLQARLGPDHWRKSGSGRPDKGWEDGYDIGAKFLQWLVGIDDIEAQIHGERLDVVQAIPTQEALTPTPTLFINPTSRLTPTPTSTSAEIPPPAQPTQYPPFPDTDTDPDAIEDDSKPPIIPPSTSTDRPKRPGPFPDLVRLLDSRLKYERWHDSWWREFTGLGLDELWKDYLRYYGR</sequence>
<dbReference type="PANTHER" id="PTHR33321">
    <property type="match status" value="1"/>
</dbReference>
<reference evidence="2" key="1">
    <citation type="submission" date="2013-07" db="EMBL/GenBank/DDBJ databases">
        <title>The Genome Sequence of Cryptococcus dejecticola CBS10117.</title>
        <authorList>
            <consortium name="The Broad Institute Genome Sequencing Platform"/>
            <person name="Cuomo C."/>
            <person name="Litvintseva A."/>
            <person name="Chen Y."/>
            <person name="Heitman J."/>
            <person name="Sun S."/>
            <person name="Springer D."/>
            <person name="Dromer F."/>
            <person name="Young S.K."/>
            <person name="Zeng Q."/>
            <person name="Gargeya S."/>
            <person name="Fitzgerald M."/>
            <person name="Abouelleil A."/>
            <person name="Alvarado L."/>
            <person name="Berlin A.M."/>
            <person name="Chapman S.B."/>
            <person name="Dewar J."/>
            <person name="Goldberg J."/>
            <person name="Griggs A."/>
            <person name="Gujja S."/>
            <person name="Hansen M."/>
            <person name="Howarth C."/>
            <person name="Imamovic A."/>
            <person name="Larimer J."/>
            <person name="McCowan C."/>
            <person name="Murphy C."/>
            <person name="Pearson M."/>
            <person name="Priest M."/>
            <person name="Roberts A."/>
            <person name="Saif S."/>
            <person name="Shea T."/>
            <person name="Sykes S."/>
            <person name="Wortman J."/>
            <person name="Nusbaum C."/>
            <person name="Birren B."/>
        </authorList>
    </citation>
    <scope>NUCLEOTIDE SEQUENCE [LARGE SCALE GENOMIC DNA]</scope>
    <source>
        <strain evidence="2">CBS 10117</strain>
    </source>
</reference>
<evidence type="ECO:0000313" key="4">
    <source>
        <dbReference type="Proteomes" id="UP000078595"/>
    </source>
</evidence>
<accession>A0A1A6ABB5</accession>
<reference evidence="3" key="2">
    <citation type="submission" date="2013-07" db="EMBL/GenBank/DDBJ databases">
        <authorList>
            <consortium name="The Broad Institute Genome Sequencing Platform"/>
            <person name="Cuomo C."/>
            <person name="Litvintseva A."/>
            <person name="Chen Y."/>
            <person name="Heitman J."/>
            <person name="Sun S."/>
            <person name="Springer D."/>
            <person name="Dromer F."/>
            <person name="Young S.K."/>
            <person name="Zeng Q."/>
            <person name="Gargeya S."/>
            <person name="Fitzgerald M."/>
            <person name="Abouelleil A."/>
            <person name="Alvarado L."/>
            <person name="Berlin A.M."/>
            <person name="Chapman S.B."/>
            <person name="Dewar J."/>
            <person name="Goldberg J."/>
            <person name="Griggs A."/>
            <person name="Gujja S."/>
            <person name="Hansen M."/>
            <person name="Howarth C."/>
            <person name="Imamovic A."/>
            <person name="Larimer J."/>
            <person name="McCowan C."/>
            <person name="Murphy C."/>
            <person name="Pearson M."/>
            <person name="Priest M."/>
            <person name="Roberts A."/>
            <person name="Saif S."/>
            <person name="Shea T."/>
            <person name="Sykes S."/>
            <person name="Wortman J."/>
            <person name="Nusbaum C."/>
            <person name="Birren B."/>
        </authorList>
    </citation>
    <scope>NUCLEOTIDE SEQUENCE</scope>
    <source>
        <strain evidence="3">CBS 10117</strain>
    </source>
</reference>
<protein>
    <recommendedName>
        <fullName evidence="5">Peptidase of plants and bacteria-domain-containing protein</fullName>
    </recommendedName>
</protein>
<name>A0A1A6ABB5_9TREE</name>
<dbReference type="EMBL" id="KI894028">
    <property type="protein sequence ID" value="OBR87343.1"/>
    <property type="molecule type" value="Genomic_DNA"/>
</dbReference>
<evidence type="ECO:0000313" key="3">
    <source>
        <dbReference type="EMBL" id="WWC59752.1"/>
    </source>
</evidence>
<proteinExistence type="predicted"/>
<dbReference type="GeneID" id="28965244"/>
<evidence type="ECO:0008006" key="5">
    <source>
        <dbReference type="Google" id="ProtNLM"/>
    </source>
</evidence>
<feature type="compositionally biased region" description="Pro residues" evidence="1">
    <location>
        <begin position="300"/>
        <end position="313"/>
    </location>
</feature>
<evidence type="ECO:0000313" key="2">
    <source>
        <dbReference type="EMBL" id="OBR87343.1"/>
    </source>
</evidence>